<dbReference type="EMBL" id="CP163435">
    <property type="protein sequence ID" value="XDQ30639.1"/>
    <property type="molecule type" value="Genomic_DNA"/>
</dbReference>
<dbReference type="RefSeq" id="WP_369240768.1">
    <property type="nucleotide sequence ID" value="NZ_CP163435.1"/>
</dbReference>
<proteinExistence type="predicted"/>
<organism evidence="2">
    <name type="scientific">Streptomyces sp. R21</name>
    <dbReference type="NCBI Taxonomy" id="3238627"/>
    <lineage>
        <taxon>Bacteria</taxon>
        <taxon>Bacillati</taxon>
        <taxon>Actinomycetota</taxon>
        <taxon>Actinomycetes</taxon>
        <taxon>Kitasatosporales</taxon>
        <taxon>Streptomycetaceae</taxon>
        <taxon>Streptomyces</taxon>
    </lineage>
</organism>
<dbReference type="Pfam" id="PF19857">
    <property type="entry name" value="DUF6332"/>
    <property type="match status" value="1"/>
</dbReference>
<evidence type="ECO:0000313" key="2">
    <source>
        <dbReference type="EMBL" id="XDQ30639.1"/>
    </source>
</evidence>
<sequence length="91" mass="9799">MGRRTKAEEDAETVEIGYALFAASVLAGAAFFGVSEVLPMLFGSLRSRHDLLRPIGALSAIVVFLAVVVIVLVRFRRTAQPSQPGRTKPDS</sequence>
<keyword evidence="1" id="KW-0472">Membrane</keyword>
<accession>A0AB39PJJ2</accession>
<protein>
    <submittedName>
        <fullName evidence="2">DUF6332 family protein</fullName>
    </submittedName>
</protein>
<feature type="transmembrane region" description="Helical" evidence="1">
    <location>
        <begin position="16"/>
        <end position="35"/>
    </location>
</feature>
<reference evidence="2" key="1">
    <citation type="submission" date="2024-07" db="EMBL/GenBank/DDBJ databases">
        <authorList>
            <person name="Yu S.T."/>
        </authorList>
    </citation>
    <scope>NUCLEOTIDE SEQUENCE</scope>
    <source>
        <strain evidence="2">R21</strain>
    </source>
</reference>
<dbReference type="AlphaFoldDB" id="A0AB39PJJ2"/>
<keyword evidence="1" id="KW-1133">Transmembrane helix</keyword>
<keyword evidence="1" id="KW-0812">Transmembrane</keyword>
<dbReference type="InterPro" id="IPR046295">
    <property type="entry name" value="DUF6332"/>
</dbReference>
<feature type="transmembrane region" description="Helical" evidence="1">
    <location>
        <begin position="55"/>
        <end position="73"/>
    </location>
</feature>
<evidence type="ECO:0000256" key="1">
    <source>
        <dbReference type="SAM" id="Phobius"/>
    </source>
</evidence>
<gene>
    <name evidence="2" type="ORF">AB5J56_40665</name>
</gene>
<name>A0AB39PJJ2_9ACTN</name>